<dbReference type="AlphaFoldDB" id="A0A2J8AD98"/>
<dbReference type="PROSITE" id="PS00088">
    <property type="entry name" value="SOD_MN"/>
    <property type="match status" value="1"/>
</dbReference>
<gene>
    <name evidence="9" type="ORF">TSOC_002767</name>
</gene>
<keyword evidence="6" id="KW-0732">Signal</keyword>
<keyword evidence="10" id="KW-1185">Reference proteome</keyword>
<dbReference type="SUPFAM" id="SSF54719">
    <property type="entry name" value="Fe,Mn superoxide dismutase (SOD), C-terminal domain"/>
    <property type="match status" value="1"/>
</dbReference>
<dbReference type="EC" id="1.15.1.1" evidence="2"/>
<dbReference type="GO" id="GO:0046872">
    <property type="term" value="F:metal ion binding"/>
    <property type="evidence" value="ECO:0007669"/>
    <property type="project" value="UniProtKB-KW"/>
</dbReference>
<dbReference type="Gene3D" id="3.55.40.20">
    <property type="entry name" value="Iron/manganese superoxide dismutase, C-terminal domain"/>
    <property type="match status" value="1"/>
</dbReference>
<dbReference type="PRINTS" id="PR01703">
    <property type="entry name" value="MNSODISMTASE"/>
</dbReference>
<dbReference type="PANTHER" id="PTHR43595">
    <property type="entry name" value="37S RIBOSOMAL PROTEIN S26, MITOCHONDRIAL"/>
    <property type="match status" value="1"/>
</dbReference>
<dbReference type="PIRSF" id="PIRSF000349">
    <property type="entry name" value="SODismutase"/>
    <property type="match status" value="1"/>
</dbReference>
<feature type="domain" description="Manganese/iron superoxide dismutase N-terminal" evidence="7">
    <location>
        <begin position="39"/>
        <end position="134"/>
    </location>
</feature>
<evidence type="ECO:0000256" key="6">
    <source>
        <dbReference type="SAM" id="SignalP"/>
    </source>
</evidence>
<dbReference type="InterPro" id="IPR019831">
    <property type="entry name" value="Mn/Fe_SOD_N"/>
</dbReference>
<feature type="domain" description="Manganese/iron superoxide dismutase C-terminal" evidence="8">
    <location>
        <begin position="149"/>
        <end position="256"/>
    </location>
</feature>
<dbReference type="Proteomes" id="UP000236333">
    <property type="component" value="Unassembled WGS sequence"/>
</dbReference>
<keyword evidence="4" id="KW-0560">Oxidoreductase</keyword>
<dbReference type="InterPro" id="IPR001189">
    <property type="entry name" value="Mn/Fe_SOD"/>
</dbReference>
<comment type="similarity">
    <text evidence="1">Belongs to the iron/manganese superoxide dismutase family.</text>
</comment>
<reference evidence="9 10" key="1">
    <citation type="journal article" date="2017" name="Mol. Biol. Evol.">
        <title>The 4-celled Tetrabaena socialis nuclear genome reveals the essential components for genetic control of cell number at the origin of multicellularity in the volvocine lineage.</title>
        <authorList>
            <person name="Featherston J."/>
            <person name="Arakaki Y."/>
            <person name="Hanschen E.R."/>
            <person name="Ferris P.J."/>
            <person name="Michod R.E."/>
            <person name="Olson B.J.S.C."/>
            <person name="Nozaki H."/>
            <person name="Durand P.M."/>
        </authorList>
    </citation>
    <scope>NUCLEOTIDE SEQUENCE [LARGE SCALE GENOMIC DNA]</scope>
    <source>
        <strain evidence="9 10">NIES-571</strain>
    </source>
</reference>
<dbReference type="OrthoDB" id="239262at2759"/>
<feature type="binding site" evidence="5">
    <location>
        <position position="63"/>
    </location>
    <ligand>
        <name>Mn(2+)</name>
        <dbReference type="ChEBI" id="CHEBI:29035"/>
    </ligand>
</feature>
<dbReference type="SUPFAM" id="SSF46609">
    <property type="entry name" value="Fe,Mn superoxide dismutase (SOD), N-terminal domain"/>
    <property type="match status" value="1"/>
</dbReference>
<dbReference type="InterPro" id="IPR019833">
    <property type="entry name" value="Mn/Fe_SOD_BS"/>
</dbReference>
<feature type="binding site" evidence="5">
    <location>
        <position position="224"/>
    </location>
    <ligand>
        <name>Mn(2+)</name>
        <dbReference type="ChEBI" id="CHEBI:29035"/>
    </ligand>
</feature>
<dbReference type="InterPro" id="IPR019832">
    <property type="entry name" value="Mn/Fe_SOD_C"/>
</dbReference>
<evidence type="ECO:0000313" key="9">
    <source>
        <dbReference type="EMBL" id="PNH10489.1"/>
    </source>
</evidence>
<dbReference type="InterPro" id="IPR036314">
    <property type="entry name" value="SOD_C_sf"/>
</dbReference>
<evidence type="ECO:0000313" key="10">
    <source>
        <dbReference type="Proteomes" id="UP000236333"/>
    </source>
</evidence>
<dbReference type="InterPro" id="IPR036324">
    <property type="entry name" value="Mn/Fe_SOD_N_sf"/>
</dbReference>
<feature type="binding site" evidence="5">
    <location>
        <position position="228"/>
    </location>
    <ligand>
        <name>Mn(2+)</name>
        <dbReference type="ChEBI" id="CHEBI:29035"/>
    </ligand>
</feature>
<dbReference type="GO" id="GO:0004784">
    <property type="term" value="F:superoxide dismutase activity"/>
    <property type="evidence" value="ECO:0007669"/>
    <property type="project" value="UniProtKB-EC"/>
</dbReference>
<accession>A0A2J8AD98</accession>
<name>A0A2J8AD98_9CHLO</name>
<feature type="signal peptide" evidence="6">
    <location>
        <begin position="1"/>
        <end position="22"/>
    </location>
</feature>
<evidence type="ECO:0000256" key="5">
    <source>
        <dbReference type="PIRSR" id="PIRSR000349-1"/>
    </source>
</evidence>
<feature type="chain" id="PRO_5014441000" description="superoxide dismutase" evidence="6">
    <location>
        <begin position="23"/>
        <end position="271"/>
    </location>
</feature>
<keyword evidence="3 5" id="KW-0479">Metal-binding</keyword>
<dbReference type="Pfam" id="PF02777">
    <property type="entry name" value="Sod_Fe_C"/>
    <property type="match status" value="1"/>
</dbReference>
<proteinExistence type="inferred from homology"/>
<evidence type="ECO:0000256" key="1">
    <source>
        <dbReference type="ARBA" id="ARBA00008714"/>
    </source>
</evidence>
<organism evidence="9 10">
    <name type="scientific">Tetrabaena socialis</name>
    <dbReference type="NCBI Taxonomy" id="47790"/>
    <lineage>
        <taxon>Eukaryota</taxon>
        <taxon>Viridiplantae</taxon>
        <taxon>Chlorophyta</taxon>
        <taxon>core chlorophytes</taxon>
        <taxon>Chlorophyceae</taxon>
        <taxon>CS clade</taxon>
        <taxon>Chlamydomonadales</taxon>
        <taxon>Tetrabaenaceae</taxon>
        <taxon>Tetrabaena</taxon>
    </lineage>
</organism>
<feature type="binding site" evidence="5">
    <location>
        <position position="127"/>
    </location>
    <ligand>
        <name>Mn(2+)</name>
        <dbReference type="ChEBI" id="CHEBI:29035"/>
    </ligand>
</feature>
<evidence type="ECO:0000256" key="3">
    <source>
        <dbReference type="ARBA" id="ARBA00022723"/>
    </source>
</evidence>
<evidence type="ECO:0000259" key="8">
    <source>
        <dbReference type="Pfam" id="PF02777"/>
    </source>
</evidence>
<evidence type="ECO:0000256" key="4">
    <source>
        <dbReference type="ARBA" id="ARBA00023002"/>
    </source>
</evidence>
<dbReference type="Pfam" id="PF00081">
    <property type="entry name" value="Sod_Fe_N"/>
    <property type="match status" value="1"/>
</dbReference>
<dbReference type="PANTHER" id="PTHR43595:SF2">
    <property type="entry name" value="SMALL RIBOSOMAL SUBUNIT PROTEIN MS42"/>
    <property type="match status" value="1"/>
</dbReference>
<dbReference type="Gene3D" id="1.10.287.990">
    <property type="entry name" value="Fe,Mn superoxide dismutase (SOD) domain"/>
    <property type="match status" value="1"/>
</dbReference>
<dbReference type="GO" id="GO:0005737">
    <property type="term" value="C:cytoplasm"/>
    <property type="evidence" value="ECO:0007669"/>
    <property type="project" value="TreeGrafter"/>
</dbReference>
<comment type="caution">
    <text evidence="9">The sequence shown here is derived from an EMBL/GenBank/DDBJ whole genome shotgun (WGS) entry which is preliminary data.</text>
</comment>
<sequence>MATTRMALRMALAIVLASAASAKKPIPRGCPTGTPNNTYANPALPLPYDGYLPAIDNETMFLHNTRHAGGAVNNVNAILARYPTLRDSVSLSELVSRIGLKTFDKKYGIAANDSTALRSNAGSAINHALFWRIMTTYNTSRPADHLKPELAGHIAAAWGSPTGLLDALRAAGASVFGSGWAWLVYFPDAAQKPLAIVTTPNQDNPLMAAHVARASRGVPLLGVDVWEHAYYLRYRNLRTTYLAQWVSLVDWAMVQRNYDLAVAGAIDSLYC</sequence>
<protein>
    <recommendedName>
        <fullName evidence="2">superoxide dismutase</fullName>
        <ecNumber evidence="2">1.15.1.1</ecNumber>
    </recommendedName>
</protein>
<dbReference type="EMBL" id="PGGS01000054">
    <property type="protein sequence ID" value="PNH10489.1"/>
    <property type="molecule type" value="Genomic_DNA"/>
</dbReference>
<evidence type="ECO:0000256" key="2">
    <source>
        <dbReference type="ARBA" id="ARBA00012682"/>
    </source>
</evidence>
<evidence type="ECO:0000259" key="7">
    <source>
        <dbReference type="Pfam" id="PF00081"/>
    </source>
</evidence>